<dbReference type="GO" id="GO:0055085">
    <property type="term" value="P:transmembrane transport"/>
    <property type="evidence" value="ECO:0007669"/>
    <property type="project" value="InterPro"/>
</dbReference>
<dbReference type="GO" id="GO:0005886">
    <property type="term" value="C:plasma membrane"/>
    <property type="evidence" value="ECO:0007669"/>
    <property type="project" value="UniProtKB-SubCell"/>
</dbReference>
<gene>
    <name evidence="10" type="ORF">TMPK1_04220</name>
</gene>
<dbReference type="Pfam" id="PF00528">
    <property type="entry name" value="BPD_transp_1"/>
    <property type="match status" value="1"/>
</dbReference>
<comment type="similarity">
    <text evidence="2">Belongs to the binding-protein-dependent transport system permease family. CysTW subfamily.</text>
</comment>
<feature type="transmembrane region" description="Helical" evidence="8">
    <location>
        <begin position="185"/>
        <end position="206"/>
    </location>
</feature>
<dbReference type="PANTHER" id="PTHR42929:SF1">
    <property type="entry name" value="INNER MEMBRANE ABC TRANSPORTER PERMEASE PROTEIN YDCU-RELATED"/>
    <property type="match status" value="1"/>
</dbReference>
<evidence type="ECO:0000256" key="2">
    <source>
        <dbReference type="ARBA" id="ARBA00007069"/>
    </source>
</evidence>
<evidence type="ECO:0000256" key="5">
    <source>
        <dbReference type="ARBA" id="ARBA00022692"/>
    </source>
</evidence>
<name>A0A8S8XA37_9PROT</name>
<evidence type="ECO:0000256" key="6">
    <source>
        <dbReference type="ARBA" id="ARBA00022989"/>
    </source>
</evidence>
<feature type="transmembrane region" description="Helical" evidence="8">
    <location>
        <begin position="12"/>
        <end position="37"/>
    </location>
</feature>
<dbReference type="SUPFAM" id="SSF161098">
    <property type="entry name" value="MetI-like"/>
    <property type="match status" value="1"/>
</dbReference>
<evidence type="ECO:0000259" key="9">
    <source>
        <dbReference type="PROSITE" id="PS50928"/>
    </source>
</evidence>
<keyword evidence="5 8" id="KW-0812">Transmembrane</keyword>
<dbReference type="PANTHER" id="PTHR42929">
    <property type="entry name" value="INNER MEMBRANE ABC TRANSPORTER PERMEASE PROTEIN YDCU-RELATED-RELATED"/>
    <property type="match status" value="1"/>
</dbReference>
<reference evidence="10" key="1">
    <citation type="submission" date="2021-02" db="EMBL/GenBank/DDBJ databases">
        <title>Genome sequence of Rhodospirillales sp. strain TMPK1 isolated from soil.</title>
        <authorList>
            <person name="Nakai R."/>
            <person name="Kusada H."/>
            <person name="Tamaki H."/>
        </authorList>
    </citation>
    <scope>NUCLEOTIDE SEQUENCE</scope>
    <source>
        <strain evidence="10">TMPK1</strain>
    </source>
</reference>
<dbReference type="PROSITE" id="PS50928">
    <property type="entry name" value="ABC_TM1"/>
    <property type="match status" value="1"/>
</dbReference>
<comment type="caution">
    <text evidence="10">The sequence shown here is derived from an EMBL/GenBank/DDBJ whole genome shotgun (WGS) entry which is preliminary data.</text>
</comment>
<proteinExistence type="inferred from homology"/>
<feature type="transmembrane region" description="Helical" evidence="8">
    <location>
        <begin position="104"/>
        <end position="128"/>
    </location>
</feature>
<keyword evidence="7 8" id="KW-0472">Membrane</keyword>
<evidence type="ECO:0000256" key="4">
    <source>
        <dbReference type="ARBA" id="ARBA00022475"/>
    </source>
</evidence>
<feature type="transmembrane region" description="Helical" evidence="8">
    <location>
        <begin position="134"/>
        <end position="158"/>
    </location>
</feature>
<dbReference type="EMBL" id="BOPV01000001">
    <property type="protein sequence ID" value="GIL38185.1"/>
    <property type="molecule type" value="Genomic_DNA"/>
</dbReference>
<evidence type="ECO:0000256" key="1">
    <source>
        <dbReference type="ARBA" id="ARBA00004651"/>
    </source>
</evidence>
<sequence>MNENWRKHRGAFASLLGPGLAMLAFAIVVPMALMLALSFSEQRGLTQVAFTGTLASYARALEPLYLGVVAQSVWISLATTIATLAIAYPVALAIALAPPKRRDLLLLLVVLPFWTNLLVRTYALIIVLSPTGLLYTPVAVVLSLVYVSLPFAVLPLYAQLERLDRRLLEASRDLGASAWTTFRRVMLPLTAPGLAAAAVLVFVPTLGSFLQSDLLGGAGTQMIGNVIERQFKSANDWPFGSALSFLLVYATAGVVALASLARAKRR</sequence>
<dbReference type="CDD" id="cd06261">
    <property type="entry name" value="TM_PBP2"/>
    <property type="match status" value="1"/>
</dbReference>
<organism evidence="10 11">
    <name type="scientific">Roseiterribacter gracilis</name>
    <dbReference type="NCBI Taxonomy" id="2812848"/>
    <lineage>
        <taxon>Bacteria</taxon>
        <taxon>Pseudomonadati</taxon>
        <taxon>Pseudomonadota</taxon>
        <taxon>Alphaproteobacteria</taxon>
        <taxon>Rhodospirillales</taxon>
        <taxon>Roseiterribacteraceae</taxon>
        <taxon>Roseiterribacter</taxon>
    </lineage>
</organism>
<dbReference type="AlphaFoldDB" id="A0A8S8XA37"/>
<evidence type="ECO:0000256" key="3">
    <source>
        <dbReference type="ARBA" id="ARBA00022448"/>
    </source>
</evidence>
<comment type="subcellular location">
    <subcellularLocation>
        <location evidence="1 8">Cell membrane</location>
        <topology evidence="1 8">Multi-pass membrane protein</topology>
    </subcellularLocation>
</comment>
<keyword evidence="11" id="KW-1185">Reference proteome</keyword>
<keyword evidence="4" id="KW-1003">Cell membrane</keyword>
<protein>
    <submittedName>
        <fullName evidence="10">Spermidine/putrescine ABC transporter permease</fullName>
    </submittedName>
</protein>
<dbReference type="Proteomes" id="UP000681075">
    <property type="component" value="Unassembled WGS sequence"/>
</dbReference>
<feature type="transmembrane region" description="Helical" evidence="8">
    <location>
        <begin position="73"/>
        <end position="97"/>
    </location>
</feature>
<evidence type="ECO:0000313" key="11">
    <source>
        <dbReference type="Proteomes" id="UP000681075"/>
    </source>
</evidence>
<accession>A0A8S8XA37</accession>
<dbReference type="Gene3D" id="1.10.3720.10">
    <property type="entry name" value="MetI-like"/>
    <property type="match status" value="1"/>
</dbReference>
<evidence type="ECO:0000313" key="10">
    <source>
        <dbReference type="EMBL" id="GIL38185.1"/>
    </source>
</evidence>
<dbReference type="InterPro" id="IPR000515">
    <property type="entry name" value="MetI-like"/>
</dbReference>
<keyword evidence="6 8" id="KW-1133">Transmembrane helix</keyword>
<evidence type="ECO:0000256" key="7">
    <source>
        <dbReference type="ARBA" id="ARBA00023136"/>
    </source>
</evidence>
<evidence type="ECO:0000256" key="8">
    <source>
        <dbReference type="RuleBase" id="RU363032"/>
    </source>
</evidence>
<dbReference type="RefSeq" id="WP_420241150.1">
    <property type="nucleotide sequence ID" value="NZ_BOPV01000001.1"/>
</dbReference>
<keyword evidence="3 8" id="KW-0813">Transport</keyword>
<feature type="transmembrane region" description="Helical" evidence="8">
    <location>
        <begin position="239"/>
        <end position="261"/>
    </location>
</feature>
<dbReference type="InterPro" id="IPR035906">
    <property type="entry name" value="MetI-like_sf"/>
</dbReference>
<feature type="domain" description="ABC transmembrane type-1" evidence="9">
    <location>
        <begin position="69"/>
        <end position="258"/>
    </location>
</feature>